<dbReference type="AlphaFoldDB" id="A0A1Q5U0Q8"/>
<proteinExistence type="predicted"/>
<evidence type="ECO:0000256" key="1">
    <source>
        <dbReference type="SAM" id="MobiDB-lite"/>
    </source>
</evidence>
<sequence length="190" mass="22302">MNKIKRKERVQLQDQIRCVATQQDLEYSQNLRTEGTLDQERPKTFWPHEGKGSEPETARSRKVPSGETKMDRNDKPCSDQKGPEENSDASVHRTEKRRRSHDSETQGSADTPKKPKYIPKPKNGLIDRHIYMADMMAFYKLDRTLLDHDGKTDEQIKRDTQKYRDGVKDIEDGWEEYKKNMLDQGYTELQ</sequence>
<dbReference type="Proteomes" id="UP000186955">
    <property type="component" value="Unassembled WGS sequence"/>
</dbReference>
<feature type="compositionally biased region" description="Basic and acidic residues" evidence="1">
    <location>
        <begin position="68"/>
        <end position="84"/>
    </location>
</feature>
<keyword evidence="3" id="KW-1185">Reference proteome</keyword>
<evidence type="ECO:0000313" key="3">
    <source>
        <dbReference type="Proteomes" id="UP000186955"/>
    </source>
</evidence>
<protein>
    <submittedName>
        <fullName evidence="2">Uncharacterized protein</fullName>
    </submittedName>
</protein>
<gene>
    <name evidence="2" type="ORF">PENSUB_6516</name>
</gene>
<accession>A0A1Q5U0Q8</accession>
<feature type="compositionally biased region" description="Basic and acidic residues" evidence="1">
    <location>
        <begin position="38"/>
        <end position="59"/>
    </location>
</feature>
<dbReference type="EMBL" id="MNBE01000600">
    <property type="protein sequence ID" value="OKP06065.1"/>
    <property type="molecule type" value="Genomic_DNA"/>
</dbReference>
<name>A0A1Q5U0Q8_9EURO</name>
<evidence type="ECO:0000313" key="2">
    <source>
        <dbReference type="EMBL" id="OKP06065.1"/>
    </source>
</evidence>
<organism evidence="2 3">
    <name type="scientific">Penicillium subrubescens</name>
    <dbReference type="NCBI Taxonomy" id="1316194"/>
    <lineage>
        <taxon>Eukaryota</taxon>
        <taxon>Fungi</taxon>
        <taxon>Dikarya</taxon>
        <taxon>Ascomycota</taxon>
        <taxon>Pezizomycotina</taxon>
        <taxon>Eurotiomycetes</taxon>
        <taxon>Eurotiomycetidae</taxon>
        <taxon>Eurotiales</taxon>
        <taxon>Aspergillaceae</taxon>
        <taxon>Penicillium</taxon>
    </lineage>
</organism>
<comment type="caution">
    <text evidence="2">The sequence shown here is derived from an EMBL/GenBank/DDBJ whole genome shotgun (WGS) entry which is preliminary data.</text>
</comment>
<feature type="compositionally biased region" description="Polar residues" evidence="1">
    <location>
        <begin position="21"/>
        <end position="33"/>
    </location>
</feature>
<feature type="region of interest" description="Disordered" evidence="1">
    <location>
        <begin position="21"/>
        <end position="124"/>
    </location>
</feature>
<reference evidence="2 3" key="1">
    <citation type="submission" date="2016-10" db="EMBL/GenBank/DDBJ databases">
        <title>Genome sequence of the ascomycete fungus Penicillium subrubescens.</title>
        <authorList>
            <person name="De Vries R.P."/>
            <person name="Peng M."/>
            <person name="Dilokpimol A."/>
            <person name="Hilden K."/>
            <person name="Makela M.R."/>
            <person name="Grigoriev I."/>
            <person name="Riley R."/>
            <person name="Granchi Z."/>
        </authorList>
    </citation>
    <scope>NUCLEOTIDE SEQUENCE [LARGE SCALE GENOMIC DNA]</scope>
    <source>
        <strain evidence="2 3">CBS 132785</strain>
    </source>
</reference>